<sequence length="158" mass="17012">MTDEGARVLEALRGYAVRYQESAHAFARFMGLPTSDGTALGEILWAEIAGVRMTAARLRSRLGMTSGATTALVDRLAARGLVTRSRESDDRRIVTLRTTDEVRTRSADFHGPAARELERAMGEYDDATLAVVRGFLERLTGVLPTGEGGALASPDTAD</sequence>
<dbReference type="InterPro" id="IPR036390">
    <property type="entry name" value="WH_DNA-bd_sf"/>
</dbReference>
<dbReference type="GO" id="GO:0003700">
    <property type="term" value="F:DNA-binding transcription factor activity"/>
    <property type="evidence" value="ECO:0007669"/>
    <property type="project" value="InterPro"/>
</dbReference>
<dbReference type="RefSeq" id="WP_015488844.1">
    <property type="nucleotide sequence ID" value="NZ_CP033721.2"/>
</dbReference>
<organism evidence="2 4">
    <name type="scientific">Clavibacter nebraskensis</name>
    <dbReference type="NCBI Taxonomy" id="31963"/>
    <lineage>
        <taxon>Bacteria</taxon>
        <taxon>Bacillati</taxon>
        <taxon>Actinomycetota</taxon>
        <taxon>Actinomycetes</taxon>
        <taxon>Micrococcales</taxon>
        <taxon>Microbacteriaceae</taxon>
        <taxon>Clavibacter</taxon>
    </lineage>
</organism>
<evidence type="ECO:0000313" key="4">
    <source>
        <dbReference type="Proteomes" id="UP000265361"/>
    </source>
</evidence>
<dbReference type="GO" id="GO:0006950">
    <property type="term" value="P:response to stress"/>
    <property type="evidence" value="ECO:0007669"/>
    <property type="project" value="TreeGrafter"/>
</dbReference>
<dbReference type="Pfam" id="PF12802">
    <property type="entry name" value="MarR_2"/>
    <property type="match status" value="1"/>
</dbReference>
<dbReference type="AlphaFoldDB" id="A0A399PJM1"/>
<dbReference type="Proteomes" id="UP001056208">
    <property type="component" value="Chromosome"/>
</dbReference>
<keyword evidence="5" id="KW-1185">Reference proteome</keyword>
<protein>
    <submittedName>
        <fullName evidence="2">MarR family transcriptional regulator</fullName>
    </submittedName>
</protein>
<proteinExistence type="predicted"/>
<dbReference type="SUPFAM" id="SSF46785">
    <property type="entry name" value="Winged helix' DNA-binding domain"/>
    <property type="match status" value="1"/>
</dbReference>
<reference evidence="2 4" key="1">
    <citation type="submission" date="2018-08" db="EMBL/GenBank/DDBJ databases">
        <title>Genome Sequence of Clavibacter michiganensis Subspecies type strains, and the Atypical Peach-Colored Strains Isolated from Tomato.</title>
        <authorList>
            <person name="Osdaghi E."/>
            <person name="Portier P."/>
            <person name="Briand M."/>
            <person name="Jacques M.-A."/>
        </authorList>
    </citation>
    <scope>NUCLEOTIDE SEQUENCE [LARGE SCALE GENOMIC DNA]</scope>
    <source>
        <strain evidence="2 4">CFBP 7577</strain>
    </source>
</reference>
<dbReference type="Proteomes" id="UP000265361">
    <property type="component" value="Unassembled WGS sequence"/>
</dbReference>
<evidence type="ECO:0000313" key="2">
    <source>
        <dbReference type="EMBL" id="RIJ06425.1"/>
    </source>
</evidence>
<accession>A0A399PJM1</accession>
<dbReference type="Gene3D" id="1.10.10.10">
    <property type="entry name" value="Winged helix-like DNA-binding domain superfamily/Winged helix DNA-binding domain"/>
    <property type="match status" value="1"/>
</dbReference>
<evidence type="ECO:0000259" key="1">
    <source>
        <dbReference type="SMART" id="SM00347"/>
    </source>
</evidence>
<dbReference type="EMBL" id="CP086345">
    <property type="protein sequence ID" value="UQB05056.1"/>
    <property type="molecule type" value="Genomic_DNA"/>
</dbReference>
<dbReference type="SMART" id="SM00347">
    <property type="entry name" value="HTH_MARR"/>
    <property type="match status" value="1"/>
</dbReference>
<reference evidence="3" key="2">
    <citation type="submission" date="2021-11" db="EMBL/GenBank/DDBJ databases">
        <authorList>
            <person name="Li G."/>
            <person name="Jia Q."/>
            <person name="Yang F."/>
            <person name="Zhang C."/>
            <person name="Singh A."/>
            <person name="Lorenz A.J."/>
            <person name="Jackson-Ziems T."/>
            <person name="Vidaver A."/>
            <person name="Alfano J.R."/>
        </authorList>
    </citation>
    <scope>NUCLEOTIDE SEQUENCE</scope>
    <source>
        <strain evidence="3">CNK-2</strain>
    </source>
</reference>
<dbReference type="PANTHER" id="PTHR33164">
    <property type="entry name" value="TRANSCRIPTIONAL REGULATOR, MARR FAMILY"/>
    <property type="match status" value="1"/>
</dbReference>
<dbReference type="InterPro" id="IPR000835">
    <property type="entry name" value="HTH_MarR-typ"/>
</dbReference>
<feature type="domain" description="HTH marR-type" evidence="1">
    <location>
        <begin position="25"/>
        <end position="129"/>
    </location>
</feature>
<evidence type="ECO:0000313" key="3">
    <source>
        <dbReference type="EMBL" id="UQB05056.1"/>
    </source>
</evidence>
<evidence type="ECO:0000313" key="5">
    <source>
        <dbReference type="Proteomes" id="UP001056208"/>
    </source>
</evidence>
<dbReference type="GeneID" id="92981904"/>
<name>A0A399PJM1_9MICO</name>
<gene>
    <name evidence="2" type="ORF">DZF97_12435</name>
    <name evidence="3" type="ORF">LIV34_000034</name>
</gene>
<dbReference type="InterPro" id="IPR039422">
    <property type="entry name" value="MarR/SlyA-like"/>
</dbReference>
<dbReference type="InterPro" id="IPR036388">
    <property type="entry name" value="WH-like_DNA-bd_sf"/>
</dbReference>
<dbReference type="EMBL" id="QWED01000448">
    <property type="protein sequence ID" value="RIJ06425.1"/>
    <property type="molecule type" value="Genomic_DNA"/>
</dbReference>
<dbReference type="PANTHER" id="PTHR33164:SF106">
    <property type="entry name" value="TRANSCRIPTIONAL REGULATORY PROTEIN"/>
    <property type="match status" value="1"/>
</dbReference>